<dbReference type="Pfam" id="PF01245">
    <property type="entry name" value="Ribosomal_L19"/>
    <property type="match status" value="1"/>
</dbReference>
<dbReference type="InterPro" id="IPR001857">
    <property type="entry name" value="Ribosomal_bL19"/>
</dbReference>
<dbReference type="PROSITE" id="PS01015">
    <property type="entry name" value="RIBOSOMAL_L19"/>
    <property type="match status" value="1"/>
</dbReference>
<evidence type="ECO:0000256" key="3">
    <source>
        <dbReference type="ARBA" id="ARBA00023274"/>
    </source>
</evidence>
<keyword evidence="2" id="KW-0689">Ribosomal protein</keyword>
<dbReference type="SUPFAM" id="SSF50104">
    <property type="entry name" value="Translation proteins SH3-like domain"/>
    <property type="match status" value="1"/>
</dbReference>
<dbReference type="PANTHER" id="PTHR15680">
    <property type="entry name" value="RIBOSOMAL PROTEIN L19"/>
    <property type="match status" value="1"/>
</dbReference>
<evidence type="ECO:0000256" key="2">
    <source>
        <dbReference type="ARBA" id="ARBA00022980"/>
    </source>
</evidence>
<dbReference type="STRING" id="1797725.A3A49_01855"/>
<evidence type="ECO:0000313" key="6">
    <source>
        <dbReference type="Proteomes" id="UP000176740"/>
    </source>
</evidence>
<proteinExistence type="inferred from homology"/>
<dbReference type="PANTHER" id="PTHR15680:SF9">
    <property type="entry name" value="LARGE RIBOSOMAL SUBUNIT PROTEIN BL19M"/>
    <property type="match status" value="1"/>
</dbReference>
<accession>A0A1F5H1V0</accession>
<dbReference type="Proteomes" id="UP000176740">
    <property type="component" value="Unassembled WGS sequence"/>
</dbReference>
<reference evidence="5 6" key="1">
    <citation type="journal article" date="2016" name="Nat. Commun.">
        <title>Thousands of microbial genomes shed light on interconnected biogeochemical processes in an aquifer system.</title>
        <authorList>
            <person name="Anantharaman K."/>
            <person name="Brown C.T."/>
            <person name="Hug L.A."/>
            <person name="Sharon I."/>
            <person name="Castelle C.J."/>
            <person name="Probst A.J."/>
            <person name="Thomas B.C."/>
            <person name="Singh A."/>
            <person name="Wilkins M.J."/>
            <person name="Karaoz U."/>
            <person name="Brodie E.L."/>
            <person name="Williams K.H."/>
            <person name="Hubbard S.S."/>
            <person name="Banfield J.F."/>
        </authorList>
    </citation>
    <scope>NUCLEOTIDE SEQUENCE [LARGE SCALE GENOMIC DNA]</scope>
</reference>
<dbReference type="InterPro" id="IPR008991">
    <property type="entry name" value="Translation_prot_SH3-like_sf"/>
</dbReference>
<evidence type="ECO:0000256" key="4">
    <source>
        <dbReference type="RuleBase" id="RU000559"/>
    </source>
</evidence>
<dbReference type="EMBL" id="MFBO01000019">
    <property type="protein sequence ID" value="OGD98025.1"/>
    <property type="molecule type" value="Genomic_DNA"/>
</dbReference>
<dbReference type="GO" id="GO:0003735">
    <property type="term" value="F:structural constituent of ribosome"/>
    <property type="evidence" value="ECO:0007669"/>
    <property type="project" value="InterPro"/>
</dbReference>
<dbReference type="InterPro" id="IPR038657">
    <property type="entry name" value="Ribosomal_bL19_sf"/>
</dbReference>
<dbReference type="GO" id="GO:0006412">
    <property type="term" value="P:translation"/>
    <property type="evidence" value="ECO:0007669"/>
    <property type="project" value="InterPro"/>
</dbReference>
<dbReference type="Gene3D" id="2.30.30.790">
    <property type="match status" value="1"/>
</dbReference>
<sequence>MKNVIFNSGDTIRVYTKDPFDNKVHATPFEGVVIALKGDSTNRTITIKKNTAGGIFVERIFPLNSPIIEKIILVKKGSVRRAKLYYLRK</sequence>
<comment type="function">
    <text evidence="4">This protein is located at the 30S-50S ribosomal subunit interface and may play a role in the structure and function of the aminoacyl-tRNA binding site.</text>
</comment>
<organism evidence="5 6">
    <name type="scientific">Candidatus Curtissbacteria bacterium RIFCSPLOWO2_01_FULL_38_11b</name>
    <dbReference type="NCBI Taxonomy" id="1797725"/>
    <lineage>
        <taxon>Bacteria</taxon>
        <taxon>Candidatus Curtissiibacteriota</taxon>
    </lineage>
</organism>
<name>A0A1F5H1V0_9BACT</name>
<dbReference type="PRINTS" id="PR00061">
    <property type="entry name" value="RIBOSOMALL19"/>
</dbReference>
<comment type="caution">
    <text evidence="5">The sequence shown here is derived from an EMBL/GenBank/DDBJ whole genome shotgun (WGS) entry which is preliminary data.</text>
</comment>
<gene>
    <name evidence="5" type="ORF">A3A49_01855</name>
</gene>
<keyword evidence="3 4" id="KW-0687">Ribonucleoprotein</keyword>
<evidence type="ECO:0000256" key="1">
    <source>
        <dbReference type="ARBA" id="ARBA00005781"/>
    </source>
</evidence>
<evidence type="ECO:0000313" key="5">
    <source>
        <dbReference type="EMBL" id="OGD98025.1"/>
    </source>
</evidence>
<dbReference type="GO" id="GO:0022625">
    <property type="term" value="C:cytosolic large ribosomal subunit"/>
    <property type="evidence" value="ECO:0007669"/>
    <property type="project" value="TreeGrafter"/>
</dbReference>
<protein>
    <recommendedName>
        <fullName evidence="4">50S ribosomal protein L19</fullName>
    </recommendedName>
</protein>
<dbReference type="AlphaFoldDB" id="A0A1F5H1V0"/>
<dbReference type="InterPro" id="IPR018257">
    <property type="entry name" value="Ribosomal_bL19_CS"/>
</dbReference>
<comment type="similarity">
    <text evidence="1 4">Belongs to the bacterial ribosomal protein bL19 family.</text>
</comment>